<accession>A0A2W5Q9B1</accession>
<dbReference type="Proteomes" id="UP000249185">
    <property type="component" value="Unassembled WGS sequence"/>
</dbReference>
<gene>
    <name evidence="2" type="ORF">DI556_15930</name>
</gene>
<evidence type="ECO:0000256" key="1">
    <source>
        <dbReference type="SAM" id="MobiDB-lite"/>
    </source>
</evidence>
<proteinExistence type="predicted"/>
<feature type="region of interest" description="Disordered" evidence="1">
    <location>
        <begin position="1"/>
        <end position="31"/>
    </location>
</feature>
<protein>
    <submittedName>
        <fullName evidence="2">Uncharacterized protein</fullName>
    </submittedName>
</protein>
<name>A0A2W5Q9B1_RHOSU</name>
<organism evidence="2 3">
    <name type="scientific">Rhodovulum sulfidophilum</name>
    <name type="common">Rhodobacter sulfidophilus</name>
    <dbReference type="NCBI Taxonomy" id="35806"/>
    <lineage>
        <taxon>Bacteria</taxon>
        <taxon>Pseudomonadati</taxon>
        <taxon>Pseudomonadota</taxon>
        <taxon>Alphaproteobacteria</taxon>
        <taxon>Rhodobacterales</taxon>
        <taxon>Paracoccaceae</taxon>
        <taxon>Rhodovulum</taxon>
    </lineage>
</organism>
<dbReference type="AlphaFoldDB" id="A0A2W5Q9B1"/>
<evidence type="ECO:0000313" key="2">
    <source>
        <dbReference type="EMBL" id="PZQ47980.1"/>
    </source>
</evidence>
<reference evidence="2 3" key="1">
    <citation type="submission" date="2017-08" db="EMBL/GenBank/DDBJ databases">
        <title>Infants hospitalized years apart are colonized by the same room-sourced microbial strains.</title>
        <authorList>
            <person name="Brooks B."/>
            <person name="Olm M.R."/>
            <person name="Firek B.A."/>
            <person name="Baker R."/>
            <person name="Thomas B.C."/>
            <person name="Morowitz M.J."/>
            <person name="Banfield J.F."/>
        </authorList>
    </citation>
    <scope>NUCLEOTIDE SEQUENCE [LARGE SCALE GENOMIC DNA]</scope>
    <source>
        <strain evidence="2">S2_005_002_R2_34</strain>
    </source>
</reference>
<evidence type="ECO:0000313" key="3">
    <source>
        <dbReference type="Proteomes" id="UP000249185"/>
    </source>
</evidence>
<dbReference type="EMBL" id="QFPW01000014">
    <property type="protein sequence ID" value="PZQ47980.1"/>
    <property type="molecule type" value="Genomic_DNA"/>
</dbReference>
<comment type="caution">
    <text evidence="2">The sequence shown here is derived from an EMBL/GenBank/DDBJ whole genome shotgun (WGS) entry which is preliminary data.</text>
</comment>
<sequence length="74" mass="8150">MLDTAQSPPRDAQPRSGRGGRARPISRDRIETGWFGRPVEAGLRAGLFRLGARALAAIERAFIKPTHRRGGDDR</sequence>